<comment type="caution">
    <text evidence="1">The sequence shown here is derived from an EMBL/GenBank/DDBJ whole genome shotgun (WGS) entry which is preliminary data.</text>
</comment>
<dbReference type="RefSeq" id="WP_343163181.1">
    <property type="nucleotide sequence ID" value="NZ_JBHRSV010000028.1"/>
</dbReference>
<reference evidence="2" key="1">
    <citation type="journal article" date="2019" name="Int. J. Syst. Evol. Microbiol.">
        <title>The Global Catalogue of Microorganisms (GCM) 10K type strain sequencing project: providing services to taxonomists for standard genome sequencing and annotation.</title>
        <authorList>
            <consortium name="The Broad Institute Genomics Platform"/>
            <consortium name="The Broad Institute Genome Sequencing Center for Infectious Disease"/>
            <person name="Wu L."/>
            <person name="Ma J."/>
        </authorList>
    </citation>
    <scope>NUCLEOTIDE SEQUENCE [LARGE SCALE GENOMIC DNA]</scope>
    <source>
        <strain evidence="2">KCTC 52487</strain>
    </source>
</reference>
<sequence>MLSAFASALLLATAQESCVDHSAYNFDLEGARLREVEIVRSEPAGRRETGRFPDGTVVTVSADYCTDTVITMAVEAPLDAQNQMRLGQLMGRLNVIAGCTTNDWAAQDASLAAAAAAVEAGDAWNNDGAPIAGSGEGGEVTLDVRPVEGRLHATFVCTRAAG</sequence>
<organism evidence="1 2">
    <name type="scientific">Hyphobacterium vulgare</name>
    <dbReference type="NCBI Taxonomy" id="1736751"/>
    <lineage>
        <taxon>Bacteria</taxon>
        <taxon>Pseudomonadati</taxon>
        <taxon>Pseudomonadota</taxon>
        <taxon>Alphaproteobacteria</taxon>
        <taxon>Maricaulales</taxon>
        <taxon>Maricaulaceae</taxon>
        <taxon>Hyphobacterium</taxon>
    </lineage>
</organism>
<protein>
    <submittedName>
        <fullName evidence="1">Uncharacterized protein</fullName>
    </submittedName>
</protein>
<keyword evidence="2" id="KW-1185">Reference proteome</keyword>
<proteinExistence type="predicted"/>
<dbReference type="Proteomes" id="UP001595379">
    <property type="component" value="Unassembled WGS sequence"/>
</dbReference>
<gene>
    <name evidence="1" type="ORF">ACFOOR_13885</name>
</gene>
<accession>A0ABV7A0K2</accession>
<evidence type="ECO:0000313" key="1">
    <source>
        <dbReference type="EMBL" id="MFC2927197.1"/>
    </source>
</evidence>
<name>A0ABV7A0K2_9PROT</name>
<dbReference type="EMBL" id="JBHRSV010000028">
    <property type="protein sequence ID" value="MFC2927197.1"/>
    <property type="molecule type" value="Genomic_DNA"/>
</dbReference>
<evidence type="ECO:0000313" key="2">
    <source>
        <dbReference type="Proteomes" id="UP001595379"/>
    </source>
</evidence>